<accession>A0A382B0W0</accession>
<dbReference type="Gene3D" id="3.30.365.10">
    <property type="entry name" value="Aldehyde oxidase/xanthine dehydrogenase, molybdopterin binding domain"/>
    <property type="match status" value="4"/>
</dbReference>
<dbReference type="SUPFAM" id="SSF56003">
    <property type="entry name" value="Molybdenum cofactor-binding domain"/>
    <property type="match status" value="1"/>
</dbReference>
<dbReference type="GO" id="GO:0005506">
    <property type="term" value="F:iron ion binding"/>
    <property type="evidence" value="ECO:0007669"/>
    <property type="project" value="InterPro"/>
</dbReference>
<dbReference type="Gene3D" id="3.90.1170.50">
    <property type="entry name" value="Aldehyde oxidase/xanthine dehydrogenase, a/b hammerhead"/>
    <property type="match status" value="1"/>
</dbReference>
<dbReference type="InterPro" id="IPR000674">
    <property type="entry name" value="Ald_Oxase/Xan_DH_a/b"/>
</dbReference>
<dbReference type="InterPro" id="IPR046867">
    <property type="entry name" value="AldOxase/xan_DH_MoCoBD2"/>
</dbReference>
<dbReference type="SUPFAM" id="SSF54665">
    <property type="entry name" value="CO dehydrogenase molybdoprotein N-domain-like"/>
    <property type="match status" value="1"/>
</dbReference>
<evidence type="ECO:0000259" key="3">
    <source>
        <dbReference type="SMART" id="SM01008"/>
    </source>
</evidence>
<evidence type="ECO:0000313" key="4">
    <source>
        <dbReference type="EMBL" id="SVB07224.1"/>
    </source>
</evidence>
<protein>
    <recommendedName>
        <fullName evidence="3">Aldehyde oxidase/xanthine dehydrogenase a/b hammerhead domain-containing protein</fullName>
    </recommendedName>
</protein>
<dbReference type="InterPro" id="IPR016208">
    <property type="entry name" value="Ald_Oxase/xanthine_DH-like"/>
</dbReference>
<dbReference type="InterPro" id="IPR036856">
    <property type="entry name" value="Ald_Oxase/Xan_DH_a/b_sf"/>
</dbReference>
<dbReference type="InterPro" id="IPR037165">
    <property type="entry name" value="AldOxase/xan_DH_Mopterin-bd_sf"/>
</dbReference>
<feature type="non-terminal residue" evidence="4">
    <location>
        <position position="692"/>
    </location>
</feature>
<proteinExistence type="predicted"/>
<sequence>MASKTDSVSGDYTVIGTRPVRHDGVDKVTGHALYGADFSLAGQLFGKVLRSPHAHARILSIDLSNVLKHPEAKAVLTFEDFADSPRPARAYAQGAPVTENILARDKVFYKGHPVVAIAATSPHVAEQLLGLIDVEYEVLPAVFRPQEAISPEAPILHDHWANEVMPDGTEGMGANVAAHEVYQQGNVEKGFETAAHVVEREFNTKSVHQGYIEPQNATAYWTPEGRLTLWCSSQGHFAVRDNTAEILGIPISDIKVVPMEIGGGFGGKIPPYLEPLAAVLSKKSGLPVKMYMDRTEVIQATGPTSGSHVKVKIGVSSNGNIEAATANFIFESGAYPGAPLAGAAAAVFAPYAIDNVRIDGFDVVDNKPKTQAYRAPGAPIVAFAVESVLDDVASDLNMDPMDLRILNSAHEGQRRADGVINLRIGAEETMTAVKNHAHYNSPLGDASPGKRRGRGVGMGFCRNNTGMACAIANVLPDGKVSLIEGSVDIGGSRTAIAQQFAEVLGIDVTEVHPYVGDTDAIGYTSVTGGSGVAFKSGWAAYTAAMDVKTQMIERAALLWDCSIDQVDYKNGRVFHISDPELSLSFKEVAGKMPETGGPIVGSANMNPGGSGGSYSANIIDVEVDMETGKIDILRVTAFQDAGTAIHPDYVEGQMQGGTVQGIGWALNEEFFMGSDGAILNTSLLDYRMPTSL</sequence>
<dbReference type="SMART" id="SM01008">
    <property type="entry name" value="Ald_Xan_dh_C"/>
    <property type="match status" value="1"/>
</dbReference>
<dbReference type="AlphaFoldDB" id="A0A382B0W0"/>
<dbReference type="PANTHER" id="PTHR11908">
    <property type="entry name" value="XANTHINE DEHYDROGENASE"/>
    <property type="match status" value="1"/>
</dbReference>
<dbReference type="InterPro" id="IPR008274">
    <property type="entry name" value="AldOxase/xan_DH_MoCoBD1"/>
</dbReference>
<name>A0A382B0W0_9ZZZZ</name>
<dbReference type="GO" id="GO:0016491">
    <property type="term" value="F:oxidoreductase activity"/>
    <property type="evidence" value="ECO:0007669"/>
    <property type="project" value="UniProtKB-KW"/>
</dbReference>
<dbReference type="Pfam" id="PF01315">
    <property type="entry name" value="Ald_Xan_dh_C"/>
    <property type="match status" value="1"/>
</dbReference>
<organism evidence="4">
    <name type="scientific">marine metagenome</name>
    <dbReference type="NCBI Taxonomy" id="408172"/>
    <lineage>
        <taxon>unclassified sequences</taxon>
        <taxon>metagenomes</taxon>
        <taxon>ecological metagenomes</taxon>
    </lineage>
</organism>
<keyword evidence="1" id="KW-0500">Molybdenum</keyword>
<gene>
    <name evidence="4" type="ORF">METZ01_LOCUS160078</name>
</gene>
<dbReference type="Pfam" id="PF20256">
    <property type="entry name" value="MoCoBD_2"/>
    <property type="match status" value="1"/>
</dbReference>
<evidence type="ECO:0000256" key="1">
    <source>
        <dbReference type="ARBA" id="ARBA00022505"/>
    </source>
</evidence>
<dbReference type="PANTHER" id="PTHR11908:SF132">
    <property type="entry name" value="ALDEHYDE OXIDASE 1-RELATED"/>
    <property type="match status" value="1"/>
</dbReference>
<dbReference type="EMBL" id="UINC01027640">
    <property type="protein sequence ID" value="SVB07224.1"/>
    <property type="molecule type" value="Genomic_DNA"/>
</dbReference>
<evidence type="ECO:0000256" key="2">
    <source>
        <dbReference type="ARBA" id="ARBA00023002"/>
    </source>
</evidence>
<dbReference type="Pfam" id="PF02738">
    <property type="entry name" value="MoCoBD_1"/>
    <property type="match status" value="1"/>
</dbReference>
<keyword evidence="2" id="KW-0560">Oxidoreductase</keyword>
<feature type="domain" description="Aldehyde oxidase/xanthine dehydrogenase a/b hammerhead" evidence="3">
    <location>
        <begin position="29"/>
        <end position="140"/>
    </location>
</feature>
<reference evidence="4" key="1">
    <citation type="submission" date="2018-05" db="EMBL/GenBank/DDBJ databases">
        <authorList>
            <person name="Lanie J.A."/>
            <person name="Ng W.-L."/>
            <person name="Kazmierczak K.M."/>
            <person name="Andrzejewski T.M."/>
            <person name="Davidsen T.M."/>
            <person name="Wayne K.J."/>
            <person name="Tettelin H."/>
            <person name="Glass J.I."/>
            <person name="Rusch D."/>
            <person name="Podicherti R."/>
            <person name="Tsui H.-C.T."/>
            <person name="Winkler M.E."/>
        </authorList>
    </citation>
    <scope>NUCLEOTIDE SEQUENCE</scope>
</reference>